<dbReference type="Proteomes" id="UP000184310">
    <property type="component" value="Unassembled WGS sequence"/>
</dbReference>
<name>A0A1M6GL67_9CLOT</name>
<organism evidence="1 2">
    <name type="scientific">Clostridium cavendishii DSM 21758</name>
    <dbReference type="NCBI Taxonomy" id="1121302"/>
    <lineage>
        <taxon>Bacteria</taxon>
        <taxon>Bacillati</taxon>
        <taxon>Bacillota</taxon>
        <taxon>Clostridia</taxon>
        <taxon>Eubacteriales</taxon>
        <taxon>Clostridiaceae</taxon>
        <taxon>Clostridium</taxon>
    </lineage>
</organism>
<gene>
    <name evidence="1" type="ORF">SAMN02745163_01317</name>
</gene>
<dbReference type="OrthoDB" id="3078384at2"/>
<keyword evidence="2" id="KW-1185">Reference proteome</keyword>
<dbReference type="RefSeq" id="WP_072985886.1">
    <property type="nucleotide sequence ID" value="NZ_FQZB01000006.1"/>
</dbReference>
<evidence type="ECO:0000313" key="2">
    <source>
        <dbReference type="Proteomes" id="UP000184310"/>
    </source>
</evidence>
<protein>
    <submittedName>
        <fullName evidence="1">Uncharacterized protein</fullName>
    </submittedName>
</protein>
<sequence>MKNQIQTLPIIKLRNISYPERSLTLFISVFSNFHLSEIFSLRDTYPNTNINIFINENKLMFLYKNSIEFFSSLNTQKINIIFSNSVKSDMLFIDERISIPLVYINKTIHLNTGKVIETTLSDISTSSCNTLKGLFTHSDNSYISIVNNLTVLEINSIIDYINYSDIQLTSNDILQFSNFDNSTINLISVLSNIEEPLNYNDVGLLLTEGDKKPGAYKKYGENQSKTGELLELVSINSSVPKTVSLTPLGEALLNVNKEVFDNIIFFEILKCNLLKHLISLCKFNCQVNVKEICVPTISEKTYLRRRSNIKYLVNLLKAKNIESLNILLDKLSF</sequence>
<evidence type="ECO:0000313" key="1">
    <source>
        <dbReference type="EMBL" id="SHJ10606.1"/>
    </source>
</evidence>
<dbReference type="AlphaFoldDB" id="A0A1M6GL67"/>
<accession>A0A1M6GL67</accession>
<dbReference type="EMBL" id="FQZB01000006">
    <property type="protein sequence ID" value="SHJ10606.1"/>
    <property type="molecule type" value="Genomic_DNA"/>
</dbReference>
<proteinExistence type="predicted"/>
<reference evidence="1 2" key="1">
    <citation type="submission" date="2016-11" db="EMBL/GenBank/DDBJ databases">
        <authorList>
            <person name="Jaros S."/>
            <person name="Januszkiewicz K."/>
            <person name="Wedrychowicz H."/>
        </authorList>
    </citation>
    <scope>NUCLEOTIDE SEQUENCE [LARGE SCALE GENOMIC DNA]</scope>
    <source>
        <strain evidence="1 2">DSM 21758</strain>
    </source>
</reference>